<dbReference type="InterPro" id="IPR009875">
    <property type="entry name" value="PilZ_domain"/>
</dbReference>
<dbReference type="InterPro" id="IPR023827">
    <property type="entry name" value="Peptidase_S8_Asp-AS"/>
</dbReference>
<dbReference type="InterPro" id="IPR034204">
    <property type="entry name" value="PfSUB1-like_cat_dom"/>
</dbReference>
<feature type="domain" description="Peptidase S8/S53" evidence="9">
    <location>
        <begin position="159"/>
        <end position="426"/>
    </location>
</feature>
<keyword evidence="7" id="KW-1133">Transmembrane helix</keyword>
<dbReference type="EMBL" id="JANRMI010000002">
    <property type="protein sequence ID" value="MDG0816049.1"/>
    <property type="molecule type" value="Genomic_DNA"/>
</dbReference>
<evidence type="ECO:0000313" key="12">
    <source>
        <dbReference type="EMBL" id="MDG0816049.1"/>
    </source>
</evidence>
<gene>
    <name evidence="12" type="ORF">NWE73_06725</name>
</gene>
<evidence type="ECO:0000256" key="2">
    <source>
        <dbReference type="ARBA" id="ARBA00022670"/>
    </source>
</evidence>
<evidence type="ECO:0000256" key="6">
    <source>
        <dbReference type="RuleBase" id="RU003355"/>
    </source>
</evidence>
<feature type="domain" description="Fervidolysin-like N-terminal prodomain" evidence="11">
    <location>
        <begin position="22"/>
        <end position="93"/>
    </location>
</feature>
<dbReference type="Gene3D" id="3.40.50.200">
    <property type="entry name" value="Peptidase S8/S53 domain"/>
    <property type="match status" value="1"/>
</dbReference>
<feature type="transmembrane region" description="Helical" evidence="7">
    <location>
        <begin position="503"/>
        <end position="521"/>
    </location>
</feature>
<dbReference type="CDD" id="cd07473">
    <property type="entry name" value="Peptidases_S8_Subtilisin_like"/>
    <property type="match status" value="1"/>
</dbReference>
<evidence type="ECO:0000256" key="7">
    <source>
        <dbReference type="SAM" id="Phobius"/>
    </source>
</evidence>
<dbReference type="InterPro" id="IPR000209">
    <property type="entry name" value="Peptidase_S8/S53_dom"/>
</dbReference>
<accession>A0ABT6DJF3</accession>
<feature type="domain" description="PilZ" evidence="10">
    <location>
        <begin position="529"/>
        <end position="623"/>
    </location>
</feature>
<feature type="active site" description="Charge relay system" evidence="5">
    <location>
        <position position="167"/>
    </location>
</feature>
<evidence type="ECO:0000256" key="1">
    <source>
        <dbReference type="ARBA" id="ARBA00011073"/>
    </source>
</evidence>
<dbReference type="InterPro" id="IPR015500">
    <property type="entry name" value="Peptidase_S8_subtilisin-rel"/>
</dbReference>
<proteinExistence type="inferred from homology"/>
<sequence>MKRILTGLFSSLLVSAPVLAQSIQAVPGEFIVKYKSTAMSVSNVRAKLSSKASLHKAFPAMGMYHISMKAGVGEAANLEDIKADPDVEYVEPNYIWDKGSDSAPTDNSALVNVYQDSYTYNEAITLTRARADNHFYQATLNTGVENSWSQLSPLGANENKVVVAVVDTGVDTSHKLFKTVANGGANALWTNTRELNGVGGVDDDSNGYVDDIHGWNFITNTSNYIDDDNHGTHVAGIIVGAGQNIFANPLAESKVSIMPLKFLGANGSGTTTAAINAIYYAVNNGADVINNSWGGSSYSRALHEALSYAYDHQVLIVSAAGNMGSNNDNTPIYPANYDVPSNIAVASSTNNNFNPAISGFSNYGVNLVQVASPGEDILSTIIGGKYASMNGTSMAAPFVAGMAALALREDRILTGYQLKQLVLNSVSAKPLYRSYISSGGLIDANNLIVSAKSSVGTMSAYQPDYKAQLRSVASDGASSGGGGCGLVSTAIHGGPGSGGPTPMGGVVAGLLCLPLAVWFVLRRRDPKNLRRHERFRMSSEIRVMVGDRELVGSVNTISQGGLSFNTDQALEKGGIVTMRIASPDGHEVIEVQGQVVWNEQNQAYGVQFANARQGTLAMIQQWTQAFGKPS</sequence>
<keyword evidence="7" id="KW-0472">Membrane</keyword>
<keyword evidence="13" id="KW-1185">Reference proteome</keyword>
<dbReference type="RefSeq" id="WP_277577527.1">
    <property type="nucleotide sequence ID" value="NZ_JANRMI010000002.1"/>
</dbReference>
<evidence type="ECO:0000259" key="9">
    <source>
        <dbReference type="Pfam" id="PF00082"/>
    </source>
</evidence>
<dbReference type="InterPro" id="IPR023828">
    <property type="entry name" value="Peptidase_S8_Ser-AS"/>
</dbReference>
<feature type="chain" id="PRO_5046822800" evidence="8">
    <location>
        <begin position="21"/>
        <end position="630"/>
    </location>
</feature>
<keyword evidence="8" id="KW-0732">Signal</keyword>
<reference evidence="12" key="1">
    <citation type="submission" date="2022-08" db="EMBL/GenBank/DDBJ databases">
        <title>Novel Bdellovibrio Species Isolated from Svalbard: Designation Bdellovibrio svalbardensis.</title>
        <authorList>
            <person name="Mitchell R.J."/>
            <person name="Choi S.Y."/>
        </authorList>
    </citation>
    <scope>NUCLEOTIDE SEQUENCE</scope>
    <source>
        <strain evidence="12">PAP01</strain>
    </source>
</reference>
<dbReference type="PROSITE" id="PS00138">
    <property type="entry name" value="SUBTILASE_SER"/>
    <property type="match status" value="1"/>
</dbReference>
<dbReference type="Pfam" id="PF00082">
    <property type="entry name" value="Peptidase_S8"/>
    <property type="match status" value="1"/>
</dbReference>
<dbReference type="PRINTS" id="PR00723">
    <property type="entry name" value="SUBTILISIN"/>
</dbReference>
<dbReference type="InterPro" id="IPR036852">
    <property type="entry name" value="Peptidase_S8/S53_dom_sf"/>
</dbReference>
<evidence type="ECO:0000256" key="8">
    <source>
        <dbReference type="SAM" id="SignalP"/>
    </source>
</evidence>
<keyword evidence="4 5" id="KW-0720">Serine protease</keyword>
<dbReference type="InterPro" id="IPR022398">
    <property type="entry name" value="Peptidase_S8_His-AS"/>
</dbReference>
<feature type="active site" description="Charge relay system" evidence="5">
    <location>
        <position position="393"/>
    </location>
</feature>
<dbReference type="Gene3D" id="2.40.10.220">
    <property type="entry name" value="predicted glycosyltransferase like domains"/>
    <property type="match status" value="1"/>
</dbReference>
<dbReference type="PANTHER" id="PTHR43806:SF11">
    <property type="entry name" value="CEREVISIN-RELATED"/>
    <property type="match status" value="1"/>
</dbReference>
<keyword evidence="3 5" id="KW-0378">Hydrolase</keyword>
<dbReference type="Pfam" id="PF22148">
    <property type="entry name" value="Fervidolysin_NPro-like"/>
    <property type="match status" value="1"/>
</dbReference>
<dbReference type="SUPFAM" id="SSF141371">
    <property type="entry name" value="PilZ domain-like"/>
    <property type="match status" value="1"/>
</dbReference>
<evidence type="ECO:0000256" key="5">
    <source>
        <dbReference type="PROSITE-ProRule" id="PRU01240"/>
    </source>
</evidence>
<comment type="caution">
    <text evidence="12">The sequence shown here is derived from an EMBL/GenBank/DDBJ whole genome shotgun (WGS) entry which is preliminary data.</text>
</comment>
<dbReference type="InterPro" id="IPR050131">
    <property type="entry name" value="Peptidase_S8_subtilisin-like"/>
</dbReference>
<feature type="signal peptide" evidence="8">
    <location>
        <begin position="1"/>
        <end position="20"/>
    </location>
</feature>
<dbReference type="PROSITE" id="PS00136">
    <property type="entry name" value="SUBTILASE_ASP"/>
    <property type="match status" value="1"/>
</dbReference>
<evidence type="ECO:0000313" key="13">
    <source>
        <dbReference type="Proteomes" id="UP001152321"/>
    </source>
</evidence>
<dbReference type="Proteomes" id="UP001152321">
    <property type="component" value="Unassembled WGS sequence"/>
</dbReference>
<dbReference type="Pfam" id="PF07238">
    <property type="entry name" value="PilZ"/>
    <property type="match status" value="1"/>
</dbReference>
<evidence type="ECO:0000259" key="11">
    <source>
        <dbReference type="Pfam" id="PF22148"/>
    </source>
</evidence>
<dbReference type="InterPro" id="IPR054399">
    <property type="entry name" value="Fervidolysin-like_N_prodom"/>
</dbReference>
<keyword evidence="7" id="KW-0812">Transmembrane</keyword>
<evidence type="ECO:0000256" key="3">
    <source>
        <dbReference type="ARBA" id="ARBA00022801"/>
    </source>
</evidence>
<dbReference type="PROSITE" id="PS51892">
    <property type="entry name" value="SUBTILASE"/>
    <property type="match status" value="1"/>
</dbReference>
<dbReference type="SUPFAM" id="SSF52743">
    <property type="entry name" value="Subtilisin-like"/>
    <property type="match status" value="1"/>
</dbReference>
<name>A0ABT6DJF3_9BACT</name>
<organism evidence="12 13">
    <name type="scientific">Bdellovibrio svalbardensis</name>
    <dbReference type="NCBI Taxonomy" id="2972972"/>
    <lineage>
        <taxon>Bacteria</taxon>
        <taxon>Pseudomonadati</taxon>
        <taxon>Bdellovibrionota</taxon>
        <taxon>Bdellovibrionia</taxon>
        <taxon>Bdellovibrionales</taxon>
        <taxon>Pseudobdellovibrionaceae</taxon>
        <taxon>Bdellovibrio</taxon>
    </lineage>
</organism>
<protein>
    <submittedName>
        <fullName evidence="12">S8 family serine peptidase</fullName>
    </submittedName>
</protein>
<comment type="similarity">
    <text evidence="1 5 6">Belongs to the peptidase S8 family.</text>
</comment>
<dbReference type="PANTHER" id="PTHR43806">
    <property type="entry name" value="PEPTIDASE S8"/>
    <property type="match status" value="1"/>
</dbReference>
<keyword evidence="2 5" id="KW-0645">Protease</keyword>
<dbReference type="PROSITE" id="PS00137">
    <property type="entry name" value="SUBTILASE_HIS"/>
    <property type="match status" value="1"/>
</dbReference>
<evidence type="ECO:0000259" key="10">
    <source>
        <dbReference type="Pfam" id="PF07238"/>
    </source>
</evidence>
<feature type="active site" description="Charge relay system" evidence="5">
    <location>
        <position position="230"/>
    </location>
</feature>
<evidence type="ECO:0000256" key="4">
    <source>
        <dbReference type="ARBA" id="ARBA00022825"/>
    </source>
</evidence>